<dbReference type="AlphaFoldDB" id="A0A4D7B0C7"/>
<protein>
    <submittedName>
        <fullName evidence="2">GNAT family N-acetyltransferase</fullName>
    </submittedName>
</protein>
<keyword evidence="3" id="KW-1185">Reference proteome</keyword>
<dbReference type="Proteomes" id="UP000298642">
    <property type="component" value="Chromosome"/>
</dbReference>
<dbReference type="PROSITE" id="PS51186">
    <property type="entry name" value="GNAT"/>
    <property type="match status" value="1"/>
</dbReference>
<evidence type="ECO:0000313" key="2">
    <source>
        <dbReference type="EMBL" id="QCI59662.1"/>
    </source>
</evidence>
<dbReference type="PANTHER" id="PTHR43072:SF8">
    <property type="entry name" value="ACYLTRANSFERASE FABY-RELATED"/>
    <property type="match status" value="1"/>
</dbReference>
<proteinExistence type="predicted"/>
<dbReference type="PANTHER" id="PTHR43072">
    <property type="entry name" value="N-ACETYLTRANSFERASE"/>
    <property type="match status" value="1"/>
</dbReference>
<keyword evidence="2" id="KW-0808">Transferase</keyword>
<evidence type="ECO:0000313" key="3">
    <source>
        <dbReference type="Proteomes" id="UP000298642"/>
    </source>
</evidence>
<reference evidence="3" key="1">
    <citation type="submission" date="2018-12" db="EMBL/GenBank/DDBJ databases">
        <title>Dusodibacter welbiota gen. nov., sp. nov., isolated from human faeces and emended description of the Oscillibacter genus.</title>
        <authorList>
            <person name="Le Roy T."/>
            <person name="Van der Smissen P."/>
            <person name="Delzenne N."/>
            <person name="Muccioli G."/>
            <person name="Collet J.F."/>
            <person name="Cani P.D."/>
        </authorList>
    </citation>
    <scope>NUCLEOTIDE SEQUENCE [LARGE SCALE GENOMIC DNA]</scope>
    <source>
        <strain evidence="3">J115</strain>
    </source>
</reference>
<accession>A0A4D7B0C7</accession>
<evidence type="ECO:0000259" key="1">
    <source>
        <dbReference type="PROSITE" id="PS51186"/>
    </source>
</evidence>
<organism evidence="2 3">
    <name type="scientific">Dysosmobacter welbionis</name>
    <dbReference type="NCBI Taxonomy" id="2093857"/>
    <lineage>
        <taxon>Bacteria</taxon>
        <taxon>Bacillati</taxon>
        <taxon>Bacillota</taxon>
        <taxon>Clostridia</taxon>
        <taxon>Eubacteriales</taxon>
        <taxon>Oscillospiraceae</taxon>
        <taxon>Dysosmobacter</taxon>
    </lineage>
</organism>
<dbReference type="CDD" id="cd04301">
    <property type="entry name" value="NAT_SF"/>
    <property type="match status" value="1"/>
</dbReference>
<feature type="domain" description="N-acetyltransferase" evidence="1">
    <location>
        <begin position="10"/>
        <end position="170"/>
    </location>
</feature>
<dbReference type="InterPro" id="IPR000182">
    <property type="entry name" value="GNAT_dom"/>
</dbReference>
<dbReference type="InterPro" id="IPR016181">
    <property type="entry name" value="Acyl_CoA_acyltransferase"/>
</dbReference>
<sequence length="202" mass="22467">MAEREAPGAPAFRFAAPADSAALLKIYGEYLDTPITFECALPSEAEFAGRIAAVGREYPYLVCLEKGRIVGYAYAHRQAERAAYQWNAELSVYLDRSCTSRGLGRRLYGALIDILRLQGIRTVYGCVTVPNEKSEGLHQALGFRRLGTYRSTGYKCGAWRDVAWFEKPIAPYDQNPEPIRPVGDIPAEALAAILKRYEAEQP</sequence>
<name>A0A4D7B0C7_9FIRM</name>
<dbReference type="Pfam" id="PF13420">
    <property type="entry name" value="Acetyltransf_4"/>
    <property type="match status" value="1"/>
</dbReference>
<dbReference type="KEGG" id="obj:EIO64_10880"/>
<dbReference type="SUPFAM" id="SSF55729">
    <property type="entry name" value="Acyl-CoA N-acyltransferases (Nat)"/>
    <property type="match status" value="1"/>
</dbReference>
<gene>
    <name evidence="2" type="ORF">EIO64_10880</name>
</gene>
<dbReference type="EMBL" id="CP034413">
    <property type="protein sequence ID" value="QCI59662.1"/>
    <property type="molecule type" value="Genomic_DNA"/>
</dbReference>
<dbReference type="Gene3D" id="3.40.630.30">
    <property type="match status" value="1"/>
</dbReference>
<dbReference type="RefSeq" id="WP_119310410.1">
    <property type="nucleotide sequence ID" value="NZ_CP034413.3"/>
</dbReference>
<dbReference type="GO" id="GO:0016747">
    <property type="term" value="F:acyltransferase activity, transferring groups other than amino-acyl groups"/>
    <property type="evidence" value="ECO:0007669"/>
    <property type="project" value="InterPro"/>
</dbReference>